<evidence type="ECO:0000259" key="1">
    <source>
        <dbReference type="Pfam" id="PF01551"/>
    </source>
</evidence>
<dbReference type="InterPro" id="IPR011055">
    <property type="entry name" value="Dup_hybrid_motif"/>
</dbReference>
<dbReference type="GO" id="GO:0004222">
    <property type="term" value="F:metalloendopeptidase activity"/>
    <property type="evidence" value="ECO:0007669"/>
    <property type="project" value="TreeGrafter"/>
</dbReference>
<evidence type="ECO:0000313" key="2">
    <source>
        <dbReference type="EMBL" id="OTA30299.1"/>
    </source>
</evidence>
<dbReference type="Gene3D" id="2.70.70.10">
    <property type="entry name" value="Glucose Permease (Domain IIA)"/>
    <property type="match status" value="1"/>
</dbReference>
<proteinExistence type="predicted"/>
<evidence type="ECO:0000313" key="3">
    <source>
        <dbReference type="Proteomes" id="UP000243540"/>
    </source>
</evidence>
<dbReference type="EMBL" id="NEKC01000001">
    <property type="protein sequence ID" value="OTA30299.1"/>
    <property type="molecule type" value="Genomic_DNA"/>
</dbReference>
<dbReference type="STRING" id="1160091.B9T39_00705"/>
<reference evidence="2 3" key="1">
    <citation type="submission" date="2017-04" db="EMBL/GenBank/DDBJ databases">
        <title>Draft genome sequences of Alloscardovia macacae UMA81211 and UMA81212 isolated from the feces of a rhesus macaque (Macaca mulatta).</title>
        <authorList>
            <person name="Albert K."/>
            <person name="Sela D.A."/>
        </authorList>
    </citation>
    <scope>NUCLEOTIDE SEQUENCE [LARGE SCALE GENOMIC DNA]</scope>
    <source>
        <strain evidence="2 3">UMA81212</strain>
    </source>
</reference>
<dbReference type="OrthoDB" id="5245088at2"/>
<feature type="domain" description="M23ase beta-sheet core" evidence="1">
    <location>
        <begin position="41"/>
        <end position="110"/>
    </location>
</feature>
<name>A0A1Y2T113_9BIFI</name>
<comment type="caution">
    <text evidence="2">The sequence shown here is derived from an EMBL/GenBank/DDBJ whole genome shotgun (WGS) entry which is preliminary data.</text>
</comment>
<dbReference type="PANTHER" id="PTHR21666">
    <property type="entry name" value="PEPTIDASE-RELATED"/>
    <property type="match status" value="1"/>
</dbReference>
<dbReference type="Pfam" id="PF01551">
    <property type="entry name" value="Peptidase_M23"/>
    <property type="match status" value="1"/>
</dbReference>
<protein>
    <recommendedName>
        <fullName evidence="1">M23ase beta-sheet core domain-containing protein</fullName>
    </recommendedName>
</protein>
<dbReference type="InterPro" id="IPR016047">
    <property type="entry name" value="M23ase_b-sheet_dom"/>
</dbReference>
<dbReference type="InterPro" id="IPR050570">
    <property type="entry name" value="Cell_wall_metabolism_enzyme"/>
</dbReference>
<dbReference type="SUPFAM" id="SSF51261">
    <property type="entry name" value="Duplicated hybrid motif"/>
    <property type="match status" value="1"/>
</dbReference>
<organism evidence="2 3">
    <name type="scientific">Alloscardovia macacae</name>
    <dbReference type="NCBI Taxonomy" id="1160091"/>
    <lineage>
        <taxon>Bacteria</taxon>
        <taxon>Bacillati</taxon>
        <taxon>Actinomycetota</taxon>
        <taxon>Actinomycetes</taxon>
        <taxon>Bifidobacteriales</taxon>
        <taxon>Bifidobacteriaceae</taxon>
        <taxon>Alloscardovia</taxon>
    </lineage>
</organism>
<accession>A0A1Y2T113</accession>
<dbReference type="PANTHER" id="PTHR21666:SF270">
    <property type="entry name" value="MUREIN HYDROLASE ACTIVATOR ENVC"/>
    <property type="match status" value="1"/>
</dbReference>
<gene>
    <name evidence="2" type="ORF">B9T39_00705</name>
</gene>
<dbReference type="Proteomes" id="UP000243540">
    <property type="component" value="Unassembled WGS sequence"/>
</dbReference>
<dbReference type="CDD" id="cd12797">
    <property type="entry name" value="M23_peptidase"/>
    <property type="match status" value="1"/>
</dbReference>
<sequence>MLRVEGKDTCMSLMGWPLRGVNPAEDIVQPYDAPAQPWLSGHRGVDLRASPGTELIAPATGVISFAGTVGHKDVVVITHPQGWRSTFEPATTTLRRGQRVRRGEVFATRSAGESDHCTDVCVQWGVKVPSPSGSGRHPTYLNPQKLTKLKRIVVKRASL</sequence>
<dbReference type="AlphaFoldDB" id="A0A1Y2T113"/>